<dbReference type="InterPro" id="IPR041525">
    <property type="entry name" value="N/Namide_PRibTrfase"/>
</dbReference>
<dbReference type="EC" id="2.4.2.12" evidence="6"/>
<keyword evidence="2" id="KW-0662">Pyridine nucleotide biosynthesis</keyword>
<dbReference type="NCBIfam" id="NF006629">
    <property type="entry name" value="PRK09198.1"/>
    <property type="match status" value="1"/>
</dbReference>
<dbReference type="EMBL" id="JH817786">
    <property type="protein sequence ID" value="EKC26057.1"/>
    <property type="molecule type" value="Genomic_DNA"/>
</dbReference>
<keyword evidence="3 11" id="KW-0328">Glycosyltransferase</keyword>
<protein>
    <recommendedName>
        <fullName evidence="7">Nicotinamide phosphoribosyltransferase</fullName>
        <ecNumber evidence="6">2.4.2.12</ecNumber>
    </recommendedName>
</protein>
<dbReference type="InterPro" id="IPR036068">
    <property type="entry name" value="Nicotinate_pribotase-like_C"/>
</dbReference>
<sequence length="489" mass="55163">MASSITENLLLVTDSYKVTHHLQYPANTTAVYSYFESRGGKFANTVFFGLQYIIKKWLTGQVITKEKIQEAKELYKLHFGHDYFNEAGWNYILEHHNGCLPVRIRAVPEGSVVPYKNVLFTVENTDPKCFWLTNYLETLLVQVWYPMTVATNSRYQKEIIAKFLHETADDLKSLPFKLHDFGFRGSTSVESAGIGGAGHLVNFQGTDTIAAICVARKYYSCNIAGFSVPAAEHSTITTWGRDGEKEAFTNMMTHFPTGIVSIVSDSYDIWNACENVWGQQLKSLVEKRDGTLVIRPDSGEPTEVVVKVLNILDDKFGHVKNSKGFKQLPPYLRIIQGDGISYETLTAILEAMKKHNWSAENIVFGSGGALLQKLNRDTQKCAFKCSYALINGKEVNVYKQPVTDPGKKSKKGRLTLEYSDGQYKTVEEGKGDPKKDVFVTVFENGKLLRDYTFDEDVFVTVFENGKLLRDYTFDEVRANAEIDLLKKPS</sequence>
<proteinExistence type="inferred from homology"/>
<evidence type="ECO:0000256" key="2">
    <source>
        <dbReference type="ARBA" id="ARBA00022642"/>
    </source>
</evidence>
<gene>
    <name evidence="11" type="ORF">CGI_10023358</name>
</gene>
<dbReference type="Pfam" id="PF18127">
    <property type="entry name" value="NAMPT_N"/>
    <property type="match status" value="1"/>
</dbReference>
<dbReference type="Gene3D" id="3.20.20.70">
    <property type="entry name" value="Aldolase class I"/>
    <property type="match status" value="1"/>
</dbReference>
<dbReference type="InterPro" id="IPR013785">
    <property type="entry name" value="Aldolase_TIM"/>
</dbReference>
<evidence type="ECO:0000256" key="1">
    <source>
        <dbReference type="ARBA" id="ARBA00010897"/>
    </source>
</evidence>
<dbReference type="Pfam" id="PF04095">
    <property type="entry name" value="NAPRTase"/>
    <property type="match status" value="1"/>
</dbReference>
<evidence type="ECO:0000256" key="6">
    <source>
        <dbReference type="ARBA" id="ARBA00035024"/>
    </source>
</evidence>
<reference evidence="11" key="1">
    <citation type="journal article" date="2012" name="Nature">
        <title>The oyster genome reveals stress adaptation and complexity of shell formation.</title>
        <authorList>
            <person name="Zhang G."/>
            <person name="Fang X."/>
            <person name="Guo X."/>
            <person name="Li L."/>
            <person name="Luo R."/>
            <person name="Xu F."/>
            <person name="Yang P."/>
            <person name="Zhang L."/>
            <person name="Wang X."/>
            <person name="Qi H."/>
            <person name="Xiong Z."/>
            <person name="Que H."/>
            <person name="Xie Y."/>
            <person name="Holland P.W."/>
            <person name="Paps J."/>
            <person name="Zhu Y."/>
            <person name="Wu F."/>
            <person name="Chen Y."/>
            <person name="Wang J."/>
            <person name="Peng C."/>
            <person name="Meng J."/>
            <person name="Yang L."/>
            <person name="Liu J."/>
            <person name="Wen B."/>
            <person name="Zhang N."/>
            <person name="Huang Z."/>
            <person name="Zhu Q."/>
            <person name="Feng Y."/>
            <person name="Mount A."/>
            <person name="Hedgecock D."/>
            <person name="Xu Z."/>
            <person name="Liu Y."/>
            <person name="Domazet-Loso T."/>
            <person name="Du Y."/>
            <person name="Sun X."/>
            <person name="Zhang S."/>
            <person name="Liu B."/>
            <person name="Cheng P."/>
            <person name="Jiang X."/>
            <person name="Li J."/>
            <person name="Fan D."/>
            <person name="Wang W."/>
            <person name="Fu W."/>
            <person name="Wang T."/>
            <person name="Wang B."/>
            <person name="Zhang J."/>
            <person name="Peng Z."/>
            <person name="Li Y."/>
            <person name="Li N."/>
            <person name="Wang J."/>
            <person name="Chen M."/>
            <person name="He Y."/>
            <person name="Tan F."/>
            <person name="Song X."/>
            <person name="Zheng Q."/>
            <person name="Huang R."/>
            <person name="Yang H."/>
            <person name="Du X."/>
            <person name="Chen L."/>
            <person name="Yang M."/>
            <person name="Gaffney P.M."/>
            <person name="Wang S."/>
            <person name="Luo L."/>
            <person name="She Z."/>
            <person name="Ming Y."/>
            <person name="Huang W."/>
            <person name="Zhang S."/>
            <person name="Huang B."/>
            <person name="Zhang Y."/>
            <person name="Qu T."/>
            <person name="Ni P."/>
            <person name="Miao G."/>
            <person name="Wang J."/>
            <person name="Wang Q."/>
            <person name="Steinberg C.E."/>
            <person name="Wang H."/>
            <person name="Li N."/>
            <person name="Qian L."/>
            <person name="Zhang G."/>
            <person name="Li Y."/>
            <person name="Yang H."/>
            <person name="Liu X."/>
            <person name="Wang J."/>
            <person name="Yin Y."/>
            <person name="Wang J."/>
        </authorList>
    </citation>
    <scope>NUCLEOTIDE SEQUENCE [LARGE SCALE GENOMIC DNA]</scope>
    <source>
        <strain evidence="11">05x7-T-G4-1.051#20</strain>
    </source>
</reference>
<dbReference type="InParanoid" id="K1PPJ6"/>
<dbReference type="PIRSF" id="PIRSF005943">
    <property type="entry name" value="NMPRT"/>
    <property type="match status" value="1"/>
</dbReference>
<comment type="pathway">
    <text evidence="5">Cofactor biosynthesis; NAD(+) biosynthesis; nicotinamide D-ribonucleotide from 5-phospho-alpha-D-ribose 1-diphosphate and nicotinamide: step 1/1.</text>
</comment>
<comment type="catalytic activity">
    <reaction evidence="8">
        <text>beta-nicotinamide D-ribonucleotide + diphosphate = 5-phospho-alpha-D-ribose 1-diphosphate + nicotinamide + H(+)</text>
        <dbReference type="Rhea" id="RHEA:16149"/>
        <dbReference type="ChEBI" id="CHEBI:14649"/>
        <dbReference type="ChEBI" id="CHEBI:15378"/>
        <dbReference type="ChEBI" id="CHEBI:17154"/>
        <dbReference type="ChEBI" id="CHEBI:33019"/>
        <dbReference type="ChEBI" id="CHEBI:58017"/>
        <dbReference type="EC" id="2.4.2.12"/>
    </reaction>
    <physiologicalReaction direction="right-to-left" evidence="8">
        <dbReference type="Rhea" id="RHEA:16151"/>
    </physiologicalReaction>
</comment>
<dbReference type="PANTHER" id="PTHR43816">
    <property type="entry name" value="NICOTINAMIDE PHOSPHORIBOSYLTRANSFERASE"/>
    <property type="match status" value="1"/>
</dbReference>
<evidence type="ECO:0000313" key="11">
    <source>
        <dbReference type="EMBL" id="EKC26057.1"/>
    </source>
</evidence>
<dbReference type="SUPFAM" id="SSF54675">
    <property type="entry name" value="Nicotinate/Quinolinate PRTase N-terminal domain-like"/>
    <property type="match status" value="1"/>
</dbReference>
<evidence type="ECO:0000259" key="10">
    <source>
        <dbReference type="Pfam" id="PF18127"/>
    </source>
</evidence>
<dbReference type="HOGENOM" id="CLU_012550_2_0_1"/>
<dbReference type="AlphaFoldDB" id="K1PPJ6"/>
<dbReference type="InterPro" id="IPR016471">
    <property type="entry name" value="Nicotinamide_PRibTrfase"/>
</dbReference>
<accession>K1PPJ6</accession>
<evidence type="ECO:0000259" key="9">
    <source>
        <dbReference type="Pfam" id="PF04095"/>
    </source>
</evidence>
<evidence type="ECO:0000256" key="5">
    <source>
        <dbReference type="ARBA" id="ARBA00035007"/>
    </source>
</evidence>
<feature type="domain" description="Nicotinate/nicotinamide phosphoribosyltransferase" evidence="9">
    <location>
        <begin position="176"/>
        <end position="423"/>
    </location>
</feature>
<dbReference type="InterPro" id="IPR041529">
    <property type="entry name" value="DUF5598"/>
</dbReference>
<comment type="similarity">
    <text evidence="1">Belongs to the NAPRTase family.</text>
</comment>
<evidence type="ECO:0000256" key="3">
    <source>
        <dbReference type="ARBA" id="ARBA00022676"/>
    </source>
</evidence>
<name>K1PPJ6_MAGGI</name>
<evidence type="ECO:0000256" key="7">
    <source>
        <dbReference type="ARBA" id="ARBA00035036"/>
    </source>
</evidence>
<keyword evidence="4 11" id="KW-0808">Transferase</keyword>
<feature type="domain" description="Nicotinamide phosphoribosyltransferase N-terminal" evidence="10">
    <location>
        <begin position="8"/>
        <end position="104"/>
    </location>
</feature>
<dbReference type="GO" id="GO:0009435">
    <property type="term" value="P:NAD+ biosynthetic process"/>
    <property type="evidence" value="ECO:0007669"/>
    <property type="project" value="UniProtKB-UniPathway"/>
</dbReference>
<dbReference type="CDD" id="cd01569">
    <property type="entry name" value="PBEF_like"/>
    <property type="match status" value="1"/>
</dbReference>
<dbReference type="GO" id="GO:0047280">
    <property type="term" value="F:nicotinamide phosphoribosyltransferase activity"/>
    <property type="evidence" value="ECO:0007669"/>
    <property type="project" value="UniProtKB-EC"/>
</dbReference>
<dbReference type="PANTHER" id="PTHR43816:SF1">
    <property type="entry name" value="NICOTINAMIDE PHOSPHORIBOSYLTRANSFERASE"/>
    <property type="match status" value="1"/>
</dbReference>
<evidence type="ECO:0000256" key="4">
    <source>
        <dbReference type="ARBA" id="ARBA00022679"/>
    </source>
</evidence>
<dbReference type="UniPathway" id="UPA00253"/>
<organism evidence="11">
    <name type="scientific">Magallana gigas</name>
    <name type="common">Pacific oyster</name>
    <name type="synonym">Crassostrea gigas</name>
    <dbReference type="NCBI Taxonomy" id="29159"/>
    <lineage>
        <taxon>Eukaryota</taxon>
        <taxon>Metazoa</taxon>
        <taxon>Spiralia</taxon>
        <taxon>Lophotrochozoa</taxon>
        <taxon>Mollusca</taxon>
        <taxon>Bivalvia</taxon>
        <taxon>Autobranchia</taxon>
        <taxon>Pteriomorphia</taxon>
        <taxon>Ostreida</taxon>
        <taxon>Ostreoidea</taxon>
        <taxon>Ostreidae</taxon>
        <taxon>Magallana</taxon>
    </lineage>
</organism>
<evidence type="ECO:0000256" key="8">
    <source>
        <dbReference type="ARBA" id="ARBA00047835"/>
    </source>
</evidence>
<dbReference type="SUPFAM" id="SSF51690">
    <property type="entry name" value="Nicotinate/Quinolinate PRTase C-terminal domain-like"/>
    <property type="match status" value="1"/>
</dbReference>